<proteinExistence type="predicted"/>
<sequence>MLQETLVSPTPSLSAPMAILLPTPSAFYFFISRPSSCFSLVLLLASLISFSSFMLSAA</sequence>
<reference evidence="2" key="1">
    <citation type="submission" date="2014-09" db="EMBL/GenBank/DDBJ databases">
        <authorList>
            <person name="Magalhaes I.L.F."/>
            <person name="Oliveira U."/>
            <person name="Santos F.R."/>
            <person name="Vidigal T.H.D.A."/>
            <person name="Brescovit A.D."/>
            <person name="Santos A.J."/>
        </authorList>
    </citation>
    <scope>NUCLEOTIDE SEQUENCE</scope>
    <source>
        <tissue evidence="2">Shoot tissue taken approximately 20 cm above the soil surface</tissue>
    </source>
</reference>
<keyword evidence="1" id="KW-0812">Transmembrane</keyword>
<dbReference type="AlphaFoldDB" id="A0A0A8Z8N4"/>
<keyword evidence="1" id="KW-1133">Transmembrane helix</keyword>
<protein>
    <submittedName>
        <fullName evidence="2">Uncharacterized protein</fullName>
    </submittedName>
</protein>
<dbReference type="EMBL" id="GBRH01263857">
    <property type="protein sequence ID" value="JAD34038.1"/>
    <property type="molecule type" value="Transcribed_RNA"/>
</dbReference>
<name>A0A0A8Z8N4_ARUDO</name>
<accession>A0A0A8Z8N4</accession>
<evidence type="ECO:0000256" key="1">
    <source>
        <dbReference type="SAM" id="Phobius"/>
    </source>
</evidence>
<organism evidence="2">
    <name type="scientific">Arundo donax</name>
    <name type="common">Giant reed</name>
    <name type="synonym">Donax arundinaceus</name>
    <dbReference type="NCBI Taxonomy" id="35708"/>
    <lineage>
        <taxon>Eukaryota</taxon>
        <taxon>Viridiplantae</taxon>
        <taxon>Streptophyta</taxon>
        <taxon>Embryophyta</taxon>
        <taxon>Tracheophyta</taxon>
        <taxon>Spermatophyta</taxon>
        <taxon>Magnoliopsida</taxon>
        <taxon>Liliopsida</taxon>
        <taxon>Poales</taxon>
        <taxon>Poaceae</taxon>
        <taxon>PACMAD clade</taxon>
        <taxon>Arundinoideae</taxon>
        <taxon>Arundineae</taxon>
        <taxon>Arundo</taxon>
    </lineage>
</organism>
<keyword evidence="1" id="KW-0472">Membrane</keyword>
<reference evidence="2" key="2">
    <citation type="journal article" date="2015" name="Data Brief">
        <title>Shoot transcriptome of the giant reed, Arundo donax.</title>
        <authorList>
            <person name="Barrero R.A."/>
            <person name="Guerrero F.D."/>
            <person name="Moolhuijzen P."/>
            <person name="Goolsby J.A."/>
            <person name="Tidwell J."/>
            <person name="Bellgard S.E."/>
            <person name="Bellgard M.I."/>
        </authorList>
    </citation>
    <scope>NUCLEOTIDE SEQUENCE</scope>
    <source>
        <tissue evidence="2">Shoot tissue taken approximately 20 cm above the soil surface</tissue>
    </source>
</reference>
<feature type="transmembrane region" description="Helical" evidence="1">
    <location>
        <begin position="12"/>
        <end position="31"/>
    </location>
</feature>
<feature type="transmembrane region" description="Helical" evidence="1">
    <location>
        <begin position="38"/>
        <end position="57"/>
    </location>
</feature>
<evidence type="ECO:0000313" key="2">
    <source>
        <dbReference type="EMBL" id="JAD34038.1"/>
    </source>
</evidence>